<comment type="subunit">
    <text evidence="7">Monomer.</text>
</comment>
<accession>A0ABV9GQA5</accession>
<comment type="subcellular location">
    <subcellularLocation>
        <location evidence="7">Cytoplasm</location>
    </subcellularLocation>
</comment>
<feature type="binding site" evidence="7">
    <location>
        <position position="64"/>
    </location>
    <ligand>
        <name>tRNA</name>
        <dbReference type="ChEBI" id="CHEBI:17843"/>
    </ligand>
</feature>
<keyword evidence="2 7" id="KW-0820">tRNA-binding</keyword>
<protein>
    <recommendedName>
        <fullName evidence="6 7">Peptidyl-tRNA hydrolase</fullName>
        <shortName evidence="7">Pth</shortName>
        <ecNumber evidence="1 7">3.1.1.29</ecNumber>
    </recommendedName>
</protein>
<evidence type="ECO:0000256" key="3">
    <source>
        <dbReference type="ARBA" id="ARBA00022801"/>
    </source>
</evidence>
<dbReference type="HAMAP" id="MF_00083">
    <property type="entry name" value="Pept_tRNA_hydro_bact"/>
    <property type="match status" value="1"/>
</dbReference>
<comment type="similarity">
    <text evidence="5 7 9">Belongs to the PTH family.</text>
</comment>
<dbReference type="PROSITE" id="PS01195">
    <property type="entry name" value="PEPT_TRNA_HYDROL_1"/>
    <property type="match status" value="1"/>
</dbReference>
<proteinExistence type="inferred from homology"/>
<reference evidence="11" key="1">
    <citation type="journal article" date="2019" name="Int. J. Syst. Evol. Microbiol.">
        <title>The Global Catalogue of Microorganisms (GCM) 10K type strain sequencing project: providing services to taxonomists for standard genome sequencing and annotation.</title>
        <authorList>
            <consortium name="The Broad Institute Genomics Platform"/>
            <consortium name="The Broad Institute Genome Sequencing Center for Infectious Disease"/>
            <person name="Wu L."/>
            <person name="Ma J."/>
        </authorList>
    </citation>
    <scope>NUCLEOTIDE SEQUENCE [LARGE SCALE GENOMIC DNA]</scope>
    <source>
        <strain evidence="11">CGMCC 1.16306</strain>
    </source>
</reference>
<evidence type="ECO:0000256" key="7">
    <source>
        <dbReference type="HAMAP-Rule" id="MF_00083"/>
    </source>
</evidence>
<feature type="site" description="Discriminates between blocked and unblocked aminoacyl-tRNA" evidence="7">
    <location>
        <position position="9"/>
    </location>
</feature>
<dbReference type="SUPFAM" id="SSF53178">
    <property type="entry name" value="Peptidyl-tRNA hydrolase-like"/>
    <property type="match status" value="1"/>
</dbReference>
<evidence type="ECO:0000256" key="2">
    <source>
        <dbReference type="ARBA" id="ARBA00022555"/>
    </source>
</evidence>
<feature type="binding site" evidence="7">
    <location>
        <position position="66"/>
    </location>
    <ligand>
        <name>tRNA</name>
        <dbReference type="ChEBI" id="CHEBI:17843"/>
    </ligand>
</feature>
<feature type="binding site" evidence="7">
    <location>
        <position position="112"/>
    </location>
    <ligand>
        <name>tRNA</name>
        <dbReference type="ChEBI" id="CHEBI:17843"/>
    </ligand>
</feature>
<keyword evidence="11" id="KW-1185">Reference proteome</keyword>
<dbReference type="Proteomes" id="UP001596022">
    <property type="component" value="Unassembled WGS sequence"/>
</dbReference>
<dbReference type="Gene3D" id="3.40.50.1470">
    <property type="entry name" value="Peptidyl-tRNA hydrolase"/>
    <property type="match status" value="1"/>
</dbReference>
<feature type="site" description="Stabilizes the basic form of H active site to accept a proton" evidence="7">
    <location>
        <position position="91"/>
    </location>
</feature>
<dbReference type="CDD" id="cd00462">
    <property type="entry name" value="PTH"/>
    <property type="match status" value="1"/>
</dbReference>
<dbReference type="NCBIfam" id="TIGR00447">
    <property type="entry name" value="pth"/>
    <property type="match status" value="1"/>
</dbReference>
<comment type="caution">
    <text evidence="10">The sequence shown here is derived from an EMBL/GenBank/DDBJ whole genome shotgun (WGS) entry which is preliminary data.</text>
</comment>
<dbReference type="EMBL" id="JBHSFW010000020">
    <property type="protein sequence ID" value="MFC4620366.1"/>
    <property type="molecule type" value="Genomic_DNA"/>
</dbReference>
<feature type="binding site" evidence="7">
    <location>
        <position position="14"/>
    </location>
    <ligand>
        <name>tRNA</name>
        <dbReference type="ChEBI" id="CHEBI:17843"/>
    </ligand>
</feature>
<feature type="active site" description="Proton acceptor" evidence="7">
    <location>
        <position position="19"/>
    </location>
</feature>
<dbReference type="PROSITE" id="PS01196">
    <property type="entry name" value="PEPT_TRNA_HYDROL_2"/>
    <property type="match status" value="1"/>
</dbReference>
<dbReference type="InterPro" id="IPR036416">
    <property type="entry name" value="Pept_tRNA_hydro_sf"/>
</dbReference>
<evidence type="ECO:0000256" key="1">
    <source>
        <dbReference type="ARBA" id="ARBA00013260"/>
    </source>
</evidence>
<evidence type="ECO:0000256" key="6">
    <source>
        <dbReference type="ARBA" id="ARBA00050038"/>
    </source>
</evidence>
<sequence>MKLIAGLGNPGSEYEDTRHNIGFKVIDQLAKITDVKVRRAKFNAIYGKGVIAGEEVILVKPLTYINLSGQAIQPFMRFFKVAMNDLLIVYDDLDLAVGQLRLRTRGSAGGHNGMKSIIQELGSQDFKRLRVGIGRPDGRQPVIDYVLRPFPKTDIPAMTEAIERAASACQEWASTPFDQVMNRFNG</sequence>
<evidence type="ECO:0000256" key="8">
    <source>
        <dbReference type="RuleBase" id="RU000673"/>
    </source>
</evidence>
<dbReference type="GO" id="GO:0004045">
    <property type="term" value="F:peptidyl-tRNA hydrolase activity"/>
    <property type="evidence" value="ECO:0007669"/>
    <property type="project" value="UniProtKB-EC"/>
</dbReference>
<keyword evidence="3 7" id="KW-0378">Hydrolase</keyword>
<organism evidence="10 11">
    <name type="scientific">Camelliibacillus cellulosilyticus</name>
    <dbReference type="NCBI Taxonomy" id="2174486"/>
    <lineage>
        <taxon>Bacteria</taxon>
        <taxon>Bacillati</taxon>
        <taxon>Bacillota</taxon>
        <taxon>Bacilli</taxon>
        <taxon>Bacillales</taxon>
        <taxon>Sporolactobacillaceae</taxon>
        <taxon>Camelliibacillus</taxon>
    </lineage>
</organism>
<dbReference type="PANTHER" id="PTHR17224:SF1">
    <property type="entry name" value="PEPTIDYL-TRNA HYDROLASE"/>
    <property type="match status" value="1"/>
</dbReference>
<name>A0ABV9GQA5_9BACL</name>
<dbReference type="PANTHER" id="PTHR17224">
    <property type="entry name" value="PEPTIDYL-TRNA HYDROLASE"/>
    <property type="match status" value="1"/>
</dbReference>
<dbReference type="InterPro" id="IPR018171">
    <property type="entry name" value="Pept_tRNA_hydro_CS"/>
</dbReference>
<dbReference type="InterPro" id="IPR001328">
    <property type="entry name" value="Pept_tRNA_hydro"/>
</dbReference>
<dbReference type="Pfam" id="PF01195">
    <property type="entry name" value="Pept_tRNA_hydro"/>
    <property type="match status" value="1"/>
</dbReference>
<comment type="function">
    <text evidence="7">Catalyzes the release of premature peptidyl moieties from peptidyl-tRNA molecules trapped in stalled 50S ribosomal subunits, and thus maintains levels of free tRNAs and 50S ribosomes.</text>
</comment>
<keyword evidence="7" id="KW-0963">Cytoplasm</keyword>
<keyword evidence="4 7" id="KW-0694">RNA-binding</keyword>
<evidence type="ECO:0000313" key="11">
    <source>
        <dbReference type="Proteomes" id="UP001596022"/>
    </source>
</evidence>
<comment type="catalytic activity">
    <reaction evidence="7 8">
        <text>an N-acyl-L-alpha-aminoacyl-tRNA + H2O = an N-acyl-L-amino acid + a tRNA + H(+)</text>
        <dbReference type="Rhea" id="RHEA:54448"/>
        <dbReference type="Rhea" id="RHEA-COMP:10123"/>
        <dbReference type="Rhea" id="RHEA-COMP:13883"/>
        <dbReference type="ChEBI" id="CHEBI:15377"/>
        <dbReference type="ChEBI" id="CHEBI:15378"/>
        <dbReference type="ChEBI" id="CHEBI:59874"/>
        <dbReference type="ChEBI" id="CHEBI:78442"/>
        <dbReference type="ChEBI" id="CHEBI:138191"/>
        <dbReference type="EC" id="3.1.1.29"/>
    </reaction>
</comment>
<evidence type="ECO:0000256" key="5">
    <source>
        <dbReference type="ARBA" id="ARBA00038063"/>
    </source>
</evidence>
<gene>
    <name evidence="7 10" type="primary">pth</name>
    <name evidence="10" type="ORF">ACFO4N_16815</name>
</gene>
<evidence type="ECO:0000256" key="9">
    <source>
        <dbReference type="RuleBase" id="RU004320"/>
    </source>
</evidence>
<dbReference type="RefSeq" id="WP_376847478.1">
    <property type="nucleotide sequence ID" value="NZ_JBHSFW010000020.1"/>
</dbReference>
<evidence type="ECO:0000313" key="10">
    <source>
        <dbReference type="EMBL" id="MFC4620366.1"/>
    </source>
</evidence>
<dbReference type="EC" id="3.1.1.29" evidence="1 7"/>
<evidence type="ECO:0000256" key="4">
    <source>
        <dbReference type="ARBA" id="ARBA00022884"/>
    </source>
</evidence>
<comment type="function">
    <text evidence="7">Hydrolyzes ribosome-free peptidyl-tRNAs (with 1 or more amino acids incorporated), which drop off the ribosome during protein synthesis, or as a result of ribosome stalling.</text>
</comment>